<feature type="domain" description="SnoaL-like" evidence="1">
    <location>
        <begin position="9"/>
        <end position="104"/>
    </location>
</feature>
<keyword evidence="3" id="KW-1185">Reference proteome</keyword>
<evidence type="ECO:0000313" key="3">
    <source>
        <dbReference type="Proteomes" id="UP000380867"/>
    </source>
</evidence>
<dbReference type="AlphaFoldDB" id="A0A5M4FFP2"/>
<dbReference type="Proteomes" id="UP000380867">
    <property type="component" value="Unassembled WGS sequence"/>
</dbReference>
<dbReference type="Pfam" id="PF12680">
    <property type="entry name" value="SnoaL_2"/>
    <property type="match status" value="1"/>
</dbReference>
<evidence type="ECO:0000313" key="2">
    <source>
        <dbReference type="EMBL" id="KAA1397661.1"/>
    </source>
</evidence>
<dbReference type="Gene3D" id="3.10.450.50">
    <property type="match status" value="1"/>
</dbReference>
<gene>
    <name evidence="2" type="ORF">ESP70_009915</name>
</gene>
<reference evidence="2" key="1">
    <citation type="submission" date="2019-09" db="EMBL/GenBank/DDBJ databases">
        <authorList>
            <person name="Li J."/>
        </authorList>
    </citation>
    <scope>NUCLEOTIDE SEQUENCE [LARGE SCALE GENOMIC DNA]</scope>
    <source>
        <strain evidence="2">JCM 14732</strain>
    </source>
</reference>
<name>A0A5M4FFP2_9ACTN</name>
<proteinExistence type="predicted"/>
<dbReference type="RefSeq" id="WP_149689109.1">
    <property type="nucleotide sequence ID" value="NZ_SDPQ02000002.1"/>
</dbReference>
<dbReference type="SUPFAM" id="SSF54427">
    <property type="entry name" value="NTF2-like"/>
    <property type="match status" value="1"/>
</dbReference>
<sequence length="123" mass="13637">MASNDLHLARYYATLDDIGIRDAVSLLHEEVTYAIVLPNGVLRGTSRQDMLDYLESRPPVQRRHHLLRTAVDGDTEFVYGAVTDNDAVTGRFAAVARIEDGAIRTYQVTFDLELVVVSSGEEA</sequence>
<evidence type="ECO:0000259" key="1">
    <source>
        <dbReference type="Pfam" id="PF12680"/>
    </source>
</evidence>
<comment type="caution">
    <text evidence="2">The sequence shown here is derived from an EMBL/GenBank/DDBJ whole genome shotgun (WGS) entry which is preliminary data.</text>
</comment>
<organism evidence="2 3">
    <name type="scientific">Aeromicrobium ginsengisoli</name>
    <dbReference type="NCBI Taxonomy" id="363867"/>
    <lineage>
        <taxon>Bacteria</taxon>
        <taxon>Bacillati</taxon>
        <taxon>Actinomycetota</taxon>
        <taxon>Actinomycetes</taxon>
        <taxon>Propionibacteriales</taxon>
        <taxon>Nocardioidaceae</taxon>
        <taxon>Aeromicrobium</taxon>
    </lineage>
</organism>
<protein>
    <submittedName>
        <fullName evidence="2">Nuclear transport factor 2 family protein</fullName>
    </submittedName>
</protein>
<dbReference type="InterPro" id="IPR032710">
    <property type="entry name" value="NTF2-like_dom_sf"/>
</dbReference>
<accession>A0A5M4FFP2</accession>
<dbReference type="OrthoDB" id="3787023at2"/>
<dbReference type="InterPro" id="IPR037401">
    <property type="entry name" value="SnoaL-like"/>
</dbReference>
<dbReference type="EMBL" id="SDPQ02000002">
    <property type="protein sequence ID" value="KAA1397661.1"/>
    <property type="molecule type" value="Genomic_DNA"/>
</dbReference>